<dbReference type="EMBL" id="SPLM01000147">
    <property type="protein sequence ID" value="TMW55702.1"/>
    <property type="molecule type" value="Genomic_DNA"/>
</dbReference>
<dbReference type="InterPro" id="IPR001683">
    <property type="entry name" value="PX_dom"/>
</dbReference>
<feature type="compositionally biased region" description="Basic residues" evidence="1">
    <location>
        <begin position="187"/>
        <end position="197"/>
    </location>
</feature>
<protein>
    <recommendedName>
        <fullName evidence="2">PX domain-containing protein</fullName>
    </recommendedName>
</protein>
<dbReference type="Proteomes" id="UP000794436">
    <property type="component" value="Unassembled WGS sequence"/>
</dbReference>
<evidence type="ECO:0000256" key="1">
    <source>
        <dbReference type="SAM" id="MobiDB-lite"/>
    </source>
</evidence>
<dbReference type="Pfam" id="PF00787">
    <property type="entry name" value="PX"/>
    <property type="match status" value="1"/>
</dbReference>
<name>A0A8K1C3C5_PYTOL</name>
<dbReference type="PROSITE" id="PS50195">
    <property type="entry name" value="PX"/>
    <property type="match status" value="1"/>
</dbReference>
<dbReference type="GO" id="GO:0035091">
    <property type="term" value="F:phosphatidylinositol binding"/>
    <property type="evidence" value="ECO:0007669"/>
    <property type="project" value="InterPro"/>
</dbReference>
<feature type="region of interest" description="Disordered" evidence="1">
    <location>
        <begin position="178"/>
        <end position="197"/>
    </location>
</feature>
<dbReference type="CDD" id="cd06093">
    <property type="entry name" value="PX_domain"/>
    <property type="match status" value="1"/>
</dbReference>
<reference evidence="3" key="1">
    <citation type="submission" date="2019-03" db="EMBL/GenBank/DDBJ databases">
        <title>Long read genome sequence of the mycoparasitic Pythium oligandrum ATCC 38472 isolated from sugarbeet rhizosphere.</title>
        <authorList>
            <person name="Gaulin E."/>
        </authorList>
    </citation>
    <scope>NUCLEOTIDE SEQUENCE</scope>
    <source>
        <strain evidence="3">ATCC 38472_TT</strain>
    </source>
</reference>
<evidence type="ECO:0000313" key="4">
    <source>
        <dbReference type="Proteomes" id="UP000794436"/>
    </source>
</evidence>
<comment type="caution">
    <text evidence="3">The sequence shown here is derived from an EMBL/GenBank/DDBJ whole genome shotgun (WGS) entry which is preliminary data.</text>
</comment>
<dbReference type="AlphaFoldDB" id="A0A8K1C3C5"/>
<accession>A0A8K1C3C5</accession>
<dbReference type="SUPFAM" id="SSF64268">
    <property type="entry name" value="PX domain"/>
    <property type="match status" value="1"/>
</dbReference>
<sequence length="197" mass="22479">MQDPQTGAWRYFLFVQRTMQDELDRHQLHASKPSDKSIPKFFFTTLERPSSTNGGHVYGIRRSYGDFKRLYAAIVAVTGESALPRFPTDTLFAYFTGETQSNLLKKRVALESLLQAIESHPVASDTAAYQEFLANTETYEQYSEAPVSPVFKANSSRSFSETEYQLPAHRRVSQFVLSSHPEEMARHPRRHSIQGEP</sequence>
<gene>
    <name evidence="3" type="ORF">Poli38472_010584</name>
</gene>
<dbReference type="OrthoDB" id="167246at2759"/>
<feature type="domain" description="PX" evidence="2">
    <location>
        <begin position="1"/>
        <end position="139"/>
    </location>
</feature>
<dbReference type="Gene3D" id="3.30.1520.10">
    <property type="entry name" value="Phox-like domain"/>
    <property type="match status" value="1"/>
</dbReference>
<evidence type="ECO:0000313" key="3">
    <source>
        <dbReference type="EMBL" id="TMW55702.1"/>
    </source>
</evidence>
<proteinExistence type="predicted"/>
<organism evidence="3 4">
    <name type="scientific">Pythium oligandrum</name>
    <name type="common">Mycoparasitic fungus</name>
    <dbReference type="NCBI Taxonomy" id="41045"/>
    <lineage>
        <taxon>Eukaryota</taxon>
        <taxon>Sar</taxon>
        <taxon>Stramenopiles</taxon>
        <taxon>Oomycota</taxon>
        <taxon>Peronosporomycetes</taxon>
        <taxon>Pythiales</taxon>
        <taxon>Pythiaceae</taxon>
        <taxon>Pythium</taxon>
    </lineage>
</organism>
<evidence type="ECO:0000259" key="2">
    <source>
        <dbReference type="PROSITE" id="PS50195"/>
    </source>
</evidence>
<dbReference type="InterPro" id="IPR036871">
    <property type="entry name" value="PX_dom_sf"/>
</dbReference>
<keyword evidence="4" id="KW-1185">Reference proteome</keyword>